<feature type="domain" description="AAA+ ATPase" evidence="1">
    <location>
        <begin position="322"/>
        <end position="462"/>
    </location>
</feature>
<organism evidence="2 3">
    <name type="scientific">Aureimonas endophytica</name>
    <dbReference type="NCBI Taxonomy" id="2027858"/>
    <lineage>
        <taxon>Bacteria</taxon>
        <taxon>Pseudomonadati</taxon>
        <taxon>Pseudomonadota</taxon>
        <taxon>Alphaproteobacteria</taxon>
        <taxon>Hyphomicrobiales</taxon>
        <taxon>Aurantimonadaceae</taxon>
        <taxon>Aureimonas</taxon>
    </lineage>
</organism>
<dbReference type="GO" id="GO:0004176">
    <property type="term" value="F:ATP-dependent peptidase activity"/>
    <property type="evidence" value="ECO:0007669"/>
    <property type="project" value="InterPro"/>
</dbReference>
<dbReference type="InterPro" id="IPR027417">
    <property type="entry name" value="P-loop_NTPase"/>
</dbReference>
<keyword evidence="3" id="KW-1185">Reference proteome</keyword>
<gene>
    <name evidence="2" type="ORF">GCM10011390_03450</name>
</gene>
<dbReference type="Gene3D" id="1.10.8.60">
    <property type="match status" value="1"/>
</dbReference>
<dbReference type="InterPro" id="IPR000642">
    <property type="entry name" value="Peptidase_M41"/>
</dbReference>
<dbReference type="GO" id="GO:0005886">
    <property type="term" value="C:plasma membrane"/>
    <property type="evidence" value="ECO:0007669"/>
    <property type="project" value="TreeGrafter"/>
</dbReference>
<dbReference type="InterPro" id="IPR003593">
    <property type="entry name" value="AAA+_ATPase"/>
</dbReference>
<dbReference type="SUPFAM" id="SSF52540">
    <property type="entry name" value="P-loop containing nucleoside triphosphate hydrolases"/>
    <property type="match status" value="1"/>
</dbReference>
<evidence type="ECO:0000313" key="2">
    <source>
        <dbReference type="EMBL" id="GGD87989.1"/>
    </source>
</evidence>
<dbReference type="PANTHER" id="PTHR23076">
    <property type="entry name" value="METALLOPROTEASE M41 FTSH"/>
    <property type="match status" value="1"/>
</dbReference>
<dbReference type="Gene3D" id="3.40.50.300">
    <property type="entry name" value="P-loop containing nucleotide triphosphate hydrolases"/>
    <property type="match status" value="1"/>
</dbReference>
<dbReference type="GO" id="GO:0005524">
    <property type="term" value="F:ATP binding"/>
    <property type="evidence" value="ECO:0007669"/>
    <property type="project" value="InterPro"/>
</dbReference>
<dbReference type="Pfam" id="PF00004">
    <property type="entry name" value="AAA"/>
    <property type="match status" value="1"/>
</dbReference>
<reference evidence="2" key="2">
    <citation type="submission" date="2020-09" db="EMBL/GenBank/DDBJ databases">
        <authorList>
            <person name="Sun Q."/>
            <person name="Zhou Y."/>
        </authorList>
    </citation>
    <scope>NUCLEOTIDE SEQUENCE</scope>
    <source>
        <strain evidence="2">CGMCC 1.15367</strain>
    </source>
</reference>
<dbReference type="GO" id="GO:0006508">
    <property type="term" value="P:proteolysis"/>
    <property type="evidence" value="ECO:0007669"/>
    <property type="project" value="InterPro"/>
</dbReference>
<proteinExistence type="predicted"/>
<dbReference type="GO" id="GO:0004222">
    <property type="term" value="F:metalloendopeptidase activity"/>
    <property type="evidence" value="ECO:0007669"/>
    <property type="project" value="InterPro"/>
</dbReference>
<dbReference type="GO" id="GO:0030163">
    <property type="term" value="P:protein catabolic process"/>
    <property type="evidence" value="ECO:0007669"/>
    <property type="project" value="TreeGrafter"/>
</dbReference>
<dbReference type="Gene3D" id="1.20.58.760">
    <property type="entry name" value="Peptidase M41"/>
    <property type="match status" value="1"/>
</dbReference>
<dbReference type="SUPFAM" id="SSF140990">
    <property type="entry name" value="FtsH protease domain-like"/>
    <property type="match status" value="1"/>
</dbReference>
<dbReference type="InterPro" id="IPR037219">
    <property type="entry name" value="Peptidase_M41-like"/>
</dbReference>
<name>A0A917E069_9HYPH</name>
<dbReference type="AlphaFoldDB" id="A0A917E069"/>
<dbReference type="PANTHER" id="PTHR23076:SF97">
    <property type="entry name" value="ATP-DEPENDENT ZINC METALLOPROTEASE YME1L1"/>
    <property type="match status" value="1"/>
</dbReference>
<protein>
    <recommendedName>
        <fullName evidence="1">AAA+ ATPase domain-containing protein</fullName>
    </recommendedName>
</protein>
<dbReference type="InterPro" id="IPR003959">
    <property type="entry name" value="ATPase_AAA_core"/>
</dbReference>
<sequence>MGIRPIRVVGTRKITAEEAVSNIDPDDLTWDADGDFSIATVTEIDPADEEKMSSAKLAAVQALSRAVERLEPAEHALFLAMSEHLDDKDGAIARRLEGRSPFLICDVVLPHHRWRTAVDGAFVAFLHAVGVRHLGASIGRKHVQFLLDRDSRIYQVPVGDVIGNAARCHVFTTRLADDVVPANLTPHIDLRIDLRELSAIHLAGAIDAAFETTGTVWTGRPATAFGAIAFNAACARAPDAASVQPLLEVLADAADEEDRKVIAKESGTTTTKTRKAQDVEVLRPTAPRVEDLHGYGKAALWALDLADDVAAYARGEIGWSAVDAGCLLYGPPGTGKTMLASAIAATAGVAFIPTSYADWQSRGTGWGSDVVRTIRSIFEAANANAPCVVFIDEVDTVRARGGGGHNEDWWSMVTSALLEQLDGSNRREGVVVIGACNHPDRLDPAMVRSGRLDRRFEIGLPDEPALHGILRHHLPEIDPVSLAPAATVLVGSASGADVARFAREARRAARRERREVTAEDLLVVAMPPDGLSPEDRRLVAIHESGHAIAVMLLGRIPESVSIVSDGITRGGVRAGSLIGMARLRDYENEVVVRLGGRAAEEVILGEASGGAEADLHGATSVVAQLIGRTGLAGRLVFDERVDIAVLETKLRELYGRTLRLIGQHRAAVEALADLVVERRVLGKAALEAFAAEHGLGGSR</sequence>
<dbReference type="Proteomes" id="UP000644699">
    <property type="component" value="Unassembled WGS sequence"/>
</dbReference>
<evidence type="ECO:0000259" key="1">
    <source>
        <dbReference type="SMART" id="SM00382"/>
    </source>
</evidence>
<reference evidence="2" key="1">
    <citation type="journal article" date="2014" name="Int. J. Syst. Evol. Microbiol.">
        <title>Complete genome sequence of Corynebacterium casei LMG S-19264T (=DSM 44701T), isolated from a smear-ripened cheese.</title>
        <authorList>
            <consortium name="US DOE Joint Genome Institute (JGI-PGF)"/>
            <person name="Walter F."/>
            <person name="Albersmeier A."/>
            <person name="Kalinowski J."/>
            <person name="Ruckert C."/>
        </authorList>
    </citation>
    <scope>NUCLEOTIDE SEQUENCE</scope>
    <source>
        <strain evidence="2">CGMCC 1.15367</strain>
    </source>
</reference>
<accession>A0A917E069</accession>
<dbReference type="GO" id="GO:0016887">
    <property type="term" value="F:ATP hydrolysis activity"/>
    <property type="evidence" value="ECO:0007669"/>
    <property type="project" value="InterPro"/>
</dbReference>
<dbReference type="CDD" id="cd19481">
    <property type="entry name" value="RecA-like_protease"/>
    <property type="match status" value="1"/>
</dbReference>
<dbReference type="SMART" id="SM00382">
    <property type="entry name" value="AAA"/>
    <property type="match status" value="1"/>
</dbReference>
<dbReference type="EMBL" id="BMIQ01000001">
    <property type="protein sequence ID" value="GGD87989.1"/>
    <property type="molecule type" value="Genomic_DNA"/>
</dbReference>
<comment type="caution">
    <text evidence="2">The sequence shown here is derived from an EMBL/GenBank/DDBJ whole genome shotgun (WGS) entry which is preliminary data.</text>
</comment>
<evidence type="ECO:0000313" key="3">
    <source>
        <dbReference type="Proteomes" id="UP000644699"/>
    </source>
</evidence>
<dbReference type="RefSeq" id="WP_188906494.1">
    <property type="nucleotide sequence ID" value="NZ_BMIQ01000001.1"/>
</dbReference>
<dbReference type="Pfam" id="PF01434">
    <property type="entry name" value="Peptidase_M41"/>
    <property type="match status" value="1"/>
</dbReference>